<dbReference type="Proteomes" id="UP000192132">
    <property type="component" value="Unassembled WGS sequence"/>
</dbReference>
<evidence type="ECO:0000313" key="2">
    <source>
        <dbReference type="Proteomes" id="UP000192132"/>
    </source>
</evidence>
<keyword evidence="2" id="KW-1185">Reference proteome</keyword>
<sequence>MYIIQHKNHLGQIKDQAIKQAIQQQIEQLEHCYQENYQATRHGWFVVLEHPDEINQPIVNLSVSLQEKLTNGEVEYQQVSSYGYEALITLNATEAVLVYLPDELFNQVVIKLPNLLNPGEFHVVAPDEY</sequence>
<gene>
    <name evidence="1" type="ORF">BKE30_15065</name>
</gene>
<dbReference type="RefSeq" id="WP_076879404.1">
    <property type="nucleotide sequence ID" value="NZ_MLCN01000066.1"/>
</dbReference>
<dbReference type="OrthoDB" id="6690051at2"/>
<evidence type="ECO:0000313" key="1">
    <source>
        <dbReference type="EMBL" id="ONG37205.1"/>
    </source>
</evidence>
<dbReference type="AlphaFoldDB" id="A0A1S8CS07"/>
<proteinExistence type="predicted"/>
<reference evidence="1 2" key="1">
    <citation type="submission" date="2016-10" db="EMBL/GenBank/DDBJ databases">
        <title>Draft Genome sequence of Alkanindiges sp. strain H1.</title>
        <authorList>
            <person name="Subhash Y."/>
            <person name="Lee S."/>
        </authorList>
    </citation>
    <scope>NUCLEOTIDE SEQUENCE [LARGE SCALE GENOMIC DNA]</scope>
    <source>
        <strain evidence="1 2">H1</strain>
    </source>
</reference>
<comment type="caution">
    <text evidence="1">The sequence shown here is derived from an EMBL/GenBank/DDBJ whole genome shotgun (WGS) entry which is preliminary data.</text>
</comment>
<protein>
    <submittedName>
        <fullName evidence="1">Uncharacterized protein</fullName>
    </submittedName>
</protein>
<name>A0A1S8CS07_9GAMM</name>
<organism evidence="1 2">
    <name type="scientific">Alkanindiges hydrocarboniclasticus</name>
    <dbReference type="NCBI Taxonomy" id="1907941"/>
    <lineage>
        <taxon>Bacteria</taxon>
        <taxon>Pseudomonadati</taxon>
        <taxon>Pseudomonadota</taxon>
        <taxon>Gammaproteobacteria</taxon>
        <taxon>Moraxellales</taxon>
        <taxon>Moraxellaceae</taxon>
        <taxon>Alkanindiges</taxon>
    </lineage>
</organism>
<dbReference type="EMBL" id="MLCN01000066">
    <property type="protein sequence ID" value="ONG37205.1"/>
    <property type="molecule type" value="Genomic_DNA"/>
</dbReference>
<accession>A0A1S8CS07</accession>